<comment type="caution">
    <text evidence="1">The sequence shown here is derived from an EMBL/GenBank/DDBJ whole genome shotgun (WGS) entry which is preliminary data.</text>
</comment>
<gene>
    <name evidence="1" type="ORF">PUN28_008522</name>
</gene>
<protein>
    <submittedName>
        <fullName evidence="1">Uncharacterized protein</fullName>
    </submittedName>
</protein>
<dbReference type="AlphaFoldDB" id="A0AAW2G315"/>
<sequence>MRSSRMFCEDGGTGPTSDILRQEVSECHHGISEYQSQVGSRNSYRNIERWKSGNLVILVADISVKTNRSRFVSPFGSVAMHSGNYETFPHPILRGGGGLGKASCFGGATTWIKLHNSAAAHRNGESTSLLLFFSFFGNAFQSQRNRE</sequence>
<accession>A0AAW2G315</accession>
<proteinExistence type="predicted"/>
<dbReference type="EMBL" id="JADYXP020000007">
    <property type="protein sequence ID" value="KAL0120892.1"/>
    <property type="molecule type" value="Genomic_DNA"/>
</dbReference>
<evidence type="ECO:0000313" key="2">
    <source>
        <dbReference type="Proteomes" id="UP001430953"/>
    </source>
</evidence>
<keyword evidence="2" id="KW-1185">Reference proteome</keyword>
<evidence type="ECO:0000313" key="1">
    <source>
        <dbReference type="EMBL" id="KAL0120892.1"/>
    </source>
</evidence>
<organism evidence="1 2">
    <name type="scientific">Cardiocondyla obscurior</name>
    <dbReference type="NCBI Taxonomy" id="286306"/>
    <lineage>
        <taxon>Eukaryota</taxon>
        <taxon>Metazoa</taxon>
        <taxon>Ecdysozoa</taxon>
        <taxon>Arthropoda</taxon>
        <taxon>Hexapoda</taxon>
        <taxon>Insecta</taxon>
        <taxon>Pterygota</taxon>
        <taxon>Neoptera</taxon>
        <taxon>Endopterygota</taxon>
        <taxon>Hymenoptera</taxon>
        <taxon>Apocrita</taxon>
        <taxon>Aculeata</taxon>
        <taxon>Formicoidea</taxon>
        <taxon>Formicidae</taxon>
        <taxon>Myrmicinae</taxon>
        <taxon>Cardiocondyla</taxon>
    </lineage>
</organism>
<reference evidence="1 2" key="1">
    <citation type="submission" date="2023-03" db="EMBL/GenBank/DDBJ databases">
        <title>High recombination rates correlate with genetic variation in Cardiocondyla obscurior ants.</title>
        <authorList>
            <person name="Errbii M."/>
        </authorList>
    </citation>
    <scope>NUCLEOTIDE SEQUENCE [LARGE SCALE GENOMIC DNA]</scope>
    <source>
        <strain evidence="1">Alpha-2009</strain>
        <tissue evidence="1">Whole body</tissue>
    </source>
</reference>
<name>A0AAW2G315_9HYME</name>
<dbReference type="Proteomes" id="UP001430953">
    <property type="component" value="Unassembled WGS sequence"/>
</dbReference>